<name>A0A367IYD3_RHIAZ</name>
<evidence type="ECO:0000313" key="10">
    <source>
        <dbReference type="EMBL" id="RCH82703.1"/>
    </source>
</evidence>
<dbReference type="Proteomes" id="UP000252139">
    <property type="component" value="Unassembled WGS sequence"/>
</dbReference>
<evidence type="ECO:0000256" key="3">
    <source>
        <dbReference type="ARBA" id="ARBA00022692"/>
    </source>
</evidence>
<dbReference type="InterPro" id="IPR025256">
    <property type="entry name" value="TM7S3/TM198-like_dom"/>
</dbReference>
<dbReference type="AlphaFoldDB" id="A0A367IYD3"/>
<accession>A0A367IYD3</accession>
<feature type="compositionally biased region" description="Low complexity" evidence="7">
    <location>
        <begin position="36"/>
        <end position="57"/>
    </location>
</feature>
<comment type="subcellular location">
    <subcellularLocation>
        <location evidence="1">Membrane</location>
        <topology evidence="1">Multi-pass membrane protein</topology>
    </subcellularLocation>
</comment>
<dbReference type="OrthoDB" id="102260at2759"/>
<dbReference type="InterPro" id="IPR040236">
    <property type="entry name" value="TMEM198"/>
</dbReference>
<evidence type="ECO:0000256" key="7">
    <source>
        <dbReference type="SAM" id="MobiDB-lite"/>
    </source>
</evidence>
<feature type="transmembrane region" description="Helical" evidence="8">
    <location>
        <begin position="235"/>
        <end position="255"/>
    </location>
</feature>
<dbReference type="EMBL" id="PJQL01002924">
    <property type="protein sequence ID" value="RCH82703.1"/>
    <property type="molecule type" value="Genomic_DNA"/>
</dbReference>
<feature type="transmembrane region" description="Helical" evidence="8">
    <location>
        <begin position="276"/>
        <end position="297"/>
    </location>
</feature>
<comment type="caution">
    <text evidence="10">The sequence shown here is derived from an EMBL/GenBank/DDBJ whole genome shotgun (WGS) entry which is preliminary data.</text>
</comment>
<organism evidence="10 11">
    <name type="scientific">Rhizopus azygosporus</name>
    <name type="common">Rhizopus microsporus var. azygosporus</name>
    <dbReference type="NCBI Taxonomy" id="86630"/>
    <lineage>
        <taxon>Eukaryota</taxon>
        <taxon>Fungi</taxon>
        <taxon>Fungi incertae sedis</taxon>
        <taxon>Mucoromycota</taxon>
        <taxon>Mucoromycotina</taxon>
        <taxon>Mucoromycetes</taxon>
        <taxon>Mucorales</taxon>
        <taxon>Mucorineae</taxon>
        <taxon>Rhizopodaceae</taxon>
        <taxon>Rhizopus</taxon>
    </lineage>
</organism>
<proteinExistence type="inferred from homology"/>
<evidence type="ECO:0000256" key="4">
    <source>
        <dbReference type="ARBA" id="ARBA00022989"/>
    </source>
</evidence>
<comment type="similarity">
    <text evidence="2">Belongs to the TMEM198 family.</text>
</comment>
<dbReference type="PANTHER" id="PTHR31247:SF5">
    <property type="entry name" value="DUF4203 DOMAIN-CONTAINING PROTEIN"/>
    <property type="match status" value="1"/>
</dbReference>
<keyword evidence="11" id="KW-1185">Reference proteome</keyword>
<evidence type="ECO:0000256" key="2">
    <source>
        <dbReference type="ARBA" id="ARBA00006244"/>
    </source>
</evidence>
<evidence type="ECO:0000259" key="9">
    <source>
        <dbReference type="Pfam" id="PF13886"/>
    </source>
</evidence>
<reference evidence="10 11" key="1">
    <citation type="journal article" date="2018" name="G3 (Bethesda)">
        <title>Phylogenetic and Phylogenomic Definition of Rhizopus Species.</title>
        <authorList>
            <person name="Gryganskyi A.P."/>
            <person name="Golan J."/>
            <person name="Dolatabadi S."/>
            <person name="Mondo S."/>
            <person name="Robb S."/>
            <person name="Idnurm A."/>
            <person name="Muszewska A."/>
            <person name="Steczkiewicz K."/>
            <person name="Masonjones S."/>
            <person name="Liao H.L."/>
            <person name="Gajdeczka M.T."/>
            <person name="Anike F."/>
            <person name="Vuek A."/>
            <person name="Anishchenko I.M."/>
            <person name="Voigt K."/>
            <person name="de Hoog G.S."/>
            <person name="Smith M.E."/>
            <person name="Heitman J."/>
            <person name="Vilgalys R."/>
            <person name="Stajich J.E."/>
        </authorList>
    </citation>
    <scope>NUCLEOTIDE SEQUENCE [LARGE SCALE GENOMIC DNA]</scope>
    <source>
        <strain evidence="10 11">CBS 357.93</strain>
    </source>
</reference>
<protein>
    <recommendedName>
        <fullName evidence="6">Transmembrane protein 198</fullName>
    </recommendedName>
</protein>
<feature type="transmembrane region" description="Helical" evidence="8">
    <location>
        <begin position="120"/>
        <end position="138"/>
    </location>
</feature>
<evidence type="ECO:0000256" key="8">
    <source>
        <dbReference type="SAM" id="Phobius"/>
    </source>
</evidence>
<dbReference type="STRING" id="86630.A0A367IYD3"/>
<gene>
    <name evidence="10" type="ORF">CU097_004854</name>
</gene>
<sequence length="349" mass="38073">MPTSVNINIPTKTIDISKRGETPTEDDDDVIDYHHSITSRSSSLTRSSASPTQSSSKDSNDKDNGNKIQTTAIPALTPEWYTTVYGSESGITPQMAALGAILIAFGVFLCVMGFRMFKPMLFVMGLLTFGSMTWIALANCKPSNGYINDHITMIVVPAGLGILGAALYVHFWYITIYLVGAFGGLALASFFCTWKSNLVIEHYIGRPCFLAGMALVGGILTFFSARPLVFSSTSFVGAYFVMLGVDCLARTGYIAGVELLYNRNPSHYIEYSLTKYVYVLLVMTTVLFFISLVWQMLYNAAHQLGLHVIAAVKGTTVEEEAKEEGDMPASIHPPHSPPPPSHAPSVHRT</sequence>
<evidence type="ECO:0000256" key="6">
    <source>
        <dbReference type="ARBA" id="ARBA00049737"/>
    </source>
</evidence>
<evidence type="ECO:0000313" key="11">
    <source>
        <dbReference type="Proteomes" id="UP000252139"/>
    </source>
</evidence>
<keyword evidence="5 8" id="KW-0472">Membrane</keyword>
<feature type="region of interest" description="Disordered" evidence="7">
    <location>
        <begin position="1"/>
        <end position="68"/>
    </location>
</feature>
<keyword evidence="4 8" id="KW-1133">Transmembrane helix</keyword>
<evidence type="ECO:0000256" key="1">
    <source>
        <dbReference type="ARBA" id="ARBA00004141"/>
    </source>
</evidence>
<keyword evidence="3 8" id="KW-0812">Transmembrane</keyword>
<dbReference type="PANTHER" id="PTHR31247">
    <property type="entry name" value="TRANSMEMBRANE PROTEIN 198 FAMILY MEMBER"/>
    <property type="match status" value="1"/>
</dbReference>
<dbReference type="Pfam" id="PF13886">
    <property type="entry name" value="TM7S3_TM198"/>
    <property type="match status" value="1"/>
</dbReference>
<feature type="transmembrane region" description="Helical" evidence="8">
    <location>
        <begin position="174"/>
        <end position="192"/>
    </location>
</feature>
<feature type="region of interest" description="Disordered" evidence="7">
    <location>
        <begin position="321"/>
        <end position="349"/>
    </location>
</feature>
<feature type="transmembrane region" description="Helical" evidence="8">
    <location>
        <begin position="204"/>
        <end position="223"/>
    </location>
</feature>
<dbReference type="GO" id="GO:0005886">
    <property type="term" value="C:plasma membrane"/>
    <property type="evidence" value="ECO:0007669"/>
    <property type="project" value="TreeGrafter"/>
</dbReference>
<evidence type="ECO:0000256" key="5">
    <source>
        <dbReference type="ARBA" id="ARBA00023136"/>
    </source>
</evidence>
<feature type="compositionally biased region" description="Polar residues" evidence="7">
    <location>
        <begin position="1"/>
        <end position="11"/>
    </location>
</feature>
<feature type="domain" description="TM7S3/TM198-like" evidence="9">
    <location>
        <begin position="99"/>
        <end position="296"/>
    </location>
</feature>
<feature type="transmembrane region" description="Helical" evidence="8">
    <location>
        <begin position="95"/>
        <end position="114"/>
    </location>
</feature>